<gene>
    <name evidence="1" type="ORF">S03H2_24352</name>
</gene>
<organism evidence="1">
    <name type="scientific">marine sediment metagenome</name>
    <dbReference type="NCBI Taxonomy" id="412755"/>
    <lineage>
        <taxon>unclassified sequences</taxon>
        <taxon>metagenomes</taxon>
        <taxon>ecological metagenomes</taxon>
    </lineage>
</organism>
<proteinExistence type="predicted"/>
<feature type="non-terminal residue" evidence="1">
    <location>
        <position position="104"/>
    </location>
</feature>
<evidence type="ECO:0000313" key="1">
    <source>
        <dbReference type="EMBL" id="GAH37615.1"/>
    </source>
</evidence>
<dbReference type="EMBL" id="BARU01013504">
    <property type="protein sequence ID" value="GAH37615.1"/>
    <property type="molecule type" value="Genomic_DNA"/>
</dbReference>
<sequence>MEKQKLIDSMEYTYKKKKNQLNFFQNGINIPENLFLQLHKTKRTFFLKNKIILLESNNYFINFSGEYELLLKIRKNLWKRTYEVSVVIDYGLYFIKVVTFKNLE</sequence>
<accession>X1FYJ9</accession>
<comment type="caution">
    <text evidence="1">The sequence shown here is derived from an EMBL/GenBank/DDBJ whole genome shotgun (WGS) entry which is preliminary data.</text>
</comment>
<dbReference type="AlphaFoldDB" id="X1FYJ9"/>
<name>X1FYJ9_9ZZZZ</name>
<protein>
    <submittedName>
        <fullName evidence="1">Uncharacterized protein</fullName>
    </submittedName>
</protein>
<reference evidence="1" key="1">
    <citation type="journal article" date="2014" name="Front. Microbiol.">
        <title>High frequency of phylogenetically diverse reductive dehalogenase-homologous genes in deep subseafloor sedimentary metagenomes.</title>
        <authorList>
            <person name="Kawai M."/>
            <person name="Futagami T."/>
            <person name="Toyoda A."/>
            <person name="Takaki Y."/>
            <person name="Nishi S."/>
            <person name="Hori S."/>
            <person name="Arai W."/>
            <person name="Tsubouchi T."/>
            <person name="Morono Y."/>
            <person name="Uchiyama I."/>
            <person name="Ito T."/>
            <person name="Fujiyama A."/>
            <person name="Inagaki F."/>
            <person name="Takami H."/>
        </authorList>
    </citation>
    <scope>NUCLEOTIDE SEQUENCE</scope>
    <source>
        <strain evidence="1">Expedition CK06-06</strain>
    </source>
</reference>